<dbReference type="VEuPathDB" id="VectorBase:HLOH_061983"/>
<evidence type="ECO:0008006" key="3">
    <source>
        <dbReference type="Google" id="ProtNLM"/>
    </source>
</evidence>
<evidence type="ECO:0000313" key="2">
    <source>
        <dbReference type="Proteomes" id="UP000821853"/>
    </source>
</evidence>
<dbReference type="Proteomes" id="UP000821853">
    <property type="component" value="Chromosome 4"/>
</dbReference>
<reference evidence="1 2" key="1">
    <citation type="journal article" date="2020" name="Cell">
        <title>Large-Scale Comparative Analyses of Tick Genomes Elucidate Their Genetic Diversity and Vector Capacities.</title>
        <authorList>
            <consortium name="Tick Genome and Microbiome Consortium (TIGMIC)"/>
            <person name="Jia N."/>
            <person name="Wang J."/>
            <person name="Shi W."/>
            <person name="Du L."/>
            <person name="Sun Y."/>
            <person name="Zhan W."/>
            <person name="Jiang J.F."/>
            <person name="Wang Q."/>
            <person name="Zhang B."/>
            <person name="Ji P."/>
            <person name="Bell-Sakyi L."/>
            <person name="Cui X.M."/>
            <person name="Yuan T.T."/>
            <person name="Jiang B.G."/>
            <person name="Yang W.F."/>
            <person name="Lam T.T."/>
            <person name="Chang Q.C."/>
            <person name="Ding S.J."/>
            <person name="Wang X.J."/>
            <person name="Zhu J.G."/>
            <person name="Ruan X.D."/>
            <person name="Zhao L."/>
            <person name="Wei J.T."/>
            <person name="Ye R.Z."/>
            <person name="Que T.C."/>
            <person name="Du C.H."/>
            <person name="Zhou Y.H."/>
            <person name="Cheng J.X."/>
            <person name="Dai P.F."/>
            <person name="Guo W.B."/>
            <person name="Han X.H."/>
            <person name="Huang E.J."/>
            <person name="Li L.F."/>
            <person name="Wei W."/>
            <person name="Gao Y.C."/>
            <person name="Liu J.Z."/>
            <person name="Shao H.Z."/>
            <person name="Wang X."/>
            <person name="Wang C.C."/>
            <person name="Yang T.C."/>
            <person name="Huo Q.B."/>
            <person name="Li W."/>
            <person name="Chen H.Y."/>
            <person name="Chen S.E."/>
            <person name="Zhou L.G."/>
            <person name="Ni X.B."/>
            <person name="Tian J.H."/>
            <person name="Sheng Y."/>
            <person name="Liu T."/>
            <person name="Pan Y.S."/>
            <person name="Xia L.Y."/>
            <person name="Li J."/>
            <person name="Zhao F."/>
            <person name="Cao W.C."/>
        </authorList>
    </citation>
    <scope>NUCLEOTIDE SEQUENCE [LARGE SCALE GENOMIC DNA]</scope>
    <source>
        <strain evidence="1">HaeL-2018</strain>
    </source>
</reference>
<evidence type="ECO:0000313" key="1">
    <source>
        <dbReference type="EMBL" id="KAH9372641.1"/>
    </source>
</evidence>
<sequence length="231" mass="26395">MKQRMYHKPSNSLCAYYVDPTTSSIREYFFCFVPVDDVIASRLADTLKRELLNLGLHLDMMKRQGYDGAAAMSGAFNGVQALIRTTSQRRCTRLLVALPEPFLSDASAVQDIRRAFGTISEVCTFFQLSPKRTAVLKKHLEASTKSLRRLRRYCETRWVERHDSVALFGEALSEIFHSLEEFMDTPPDKPQRPPLIASISESVHSTFFYASLLWGIPRLTHHLCVFCRAQL</sequence>
<comment type="caution">
    <text evidence="1">The sequence shown here is derived from an EMBL/GenBank/DDBJ whole genome shotgun (WGS) entry which is preliminary data.</text>
</comment>
<gene>
    <name evidence="1" type="ORF">HPB48_007829</name>
</gene>
<dbReference type="PANTHER" id="PTHR45749">
    <property type="match status" value="1"/>
</dbReference>
<dbReference type="AlphaFoldDB" id="A0A9J6GCU2"/>
<protein>
    <recommendedName>
        <fullName evidence="3">DUF4371 domain-containing protein</fullName>
    </recommendedName>
</protein>
<proteinExistence type="predicted"/>
<keyword evidence="2" id="KW-1185">Reference proteome</keyword>
<organism evidence="1 2">
    <name type="scientific">Haemaphysalis longicornis</name>
    <name type="common">Bush tick</name>
    <dbReference type="NCBI Taxonomy" id="44386"/>
    <lineage>
        <taxon>Eukaryota</taxon>
        <taxon>Metazoa</taxon>
        <taxon>Ecdysozoa</taxon>
        <taxon>Arthropoda</taxon>
        <taxon>Chelicerata</taxon>
        <taxon>Arachnida</taxon>
        <taxon>Acari</taxon>
        <taxon>Parasitiformes</taxon>
        <taxon>Ixodida</taxon>
        <taxon>Ixodoidea</taxon>
        <taxon>Ixodidae</taxon>
        <taxon>Haemaphysalinae</taxon>
        <taxon>Haemaphysalis</taxon>
    </lineage>
</organism>
<dbReference type="OrthoDB" id="6516454at2759"/>
<dbReference type="EMBL" id="JABSTR010000006">
    <property type="protein sequence ID" value="KAH9372641.1"/>
    <property type="molecule type" value="Genomic_DNA"/>
</dbReference>
<name>A0A9J6GCU2_HAELO</name>
<dbReference type="PANTHER" id="PTHR45749:SF21">
    <property type="entry name" value="DUF4371 DOMAIN-CONTAINING PROTEIN"/>
    <property type="match status" value="1"/>
</dbReference>
<accession>A0A9J6GCU2</accession>